<dbReference type="Gene3D" id="3.30.465.10">
    <property type="match status" value="1"/>
</dbReference>
<evidence type="ECO:0000256" key="1">
    <source>
        <dbReference type="ARBA" id="ARBA00023002"/>
    </source>
</evidence>
<gene>
    <name evidence="3" type="ORF">MW046_00020</name>
</gene>
<dbReference type="InterPro" id="IPR007173">
    <property type="entry name" value="ALO_C"/>
</dbReference>
<dbReference type="SUPFAM" id="SSF56176">
    <property type="entry name" value="FAD-binding/transporter-associated domain-like"/>
    <property type="match status" value="1"/>
</dbReference>
<feature type="domain" description="FAD-binding PCMH-type" evidence="2">
    <location>
        <begin position="17"/>
        <end position="185"/>
    </location>
</feature>
<organism evidence="3 4">
    <name type="scientific">Halocatena salina</name>
    <dbReference type="NCBI Taxonomy" id="2934340"/>
    <lineage>
        <taxon>Archaea</taxon>
        <taxon>Methanobacteriati</taxon>
        <taxon>Methanobacteriota</taxon>
        <taxon>Stenosarchaea group</taxon>
        <taxon>Halobacteria</taxon>
        <taxon>Halobacteriales</taxon>
        <taxon>Natronomonadaceae</taxon>
        <taxon>Halocatena</taxon>
    </lineage>
</organism>
<dbReference type="GeneID" id="71926385"/>
<reference evidence="3" key="1">
    <citation type="submission" date="2022-04" db="EMBL/GenBank/DDBJ databases">
        <title>Halocatena sp. nov., isolated from a salt lake.</title>
        <authorList>
            <person name="Cui H.-L."/>
        </authorList>
    </citation>
    <scope>NUCLEOTIDE SEQUENCE</scope>
    <source>
        <strain evidence="3">AD-1</strain>
    </source>
</reference>
<dbReference type="PIRSF" id="PIRSF000136">
    <property type="entry name" value="LGO_GLO"/>
    <property type="match status" value="1"/>
</dbReference>
<dbReference type="Gene3D" id="1.10.45.10">
    <property type="entry name" value="Vanillyl-alcohol Oxidase, Chain A, domain 4"/>
    <property type="match status" value="1"/>
</dbReference>
<evidence type="ECO:0000313" key="3">
    <source>
        <dbReference type="EMBL" id="UPM42857.1"/>
    </source>
</evidence>
<sequence>MREESSAGVWHNWSGSVSCEPHRYYEPTTEADLQKIVARHAGDQTIRVSGSGHSFSSIVPTDDVLLSLAAYTGVTDIDTERQRATVRAGTRLEELNEILATHGLALANMGDVDRQTIAGALATGTHGTGIDLGVLATQAVGIRLVTADGEIRTLTAADGETFRAAQVSLGALGVVSEITLELQRAYRLRERTWTAPLAEVLDRVDELRETHRHFEFFWFPHTETALVKTLDRTTDSPTRSVPFDADEYLENAAWGSLCRLSAIVPDASPQLARLAAATLSDGETVGPSHEVFPTQRSVRFNEIEYGVPADLGGDVVRSIRDHLAGDGQDILFPIEFRYTQGDEIPLSPAYGRDSAFIAVHTYHRKPHREYFEACETIFEEHDGRPHWGKMHTVDPERLRSCYPEWDTFQTVRRSLDPEGTFCNQRLRQLFDV</sequence>
<dbReference type="PANTHER" id="PTHR43762:SF1">
    <property type="entry name" value="D-ARABINONO-1,4-LACTONE OXIDASE"/>
    <property type="match status" value="1"/>
</dbReference>
<dbReference type="NCBIfam" id="TIGR01679">
    <property type="entry name" value="bact_FAD_ox"/>
    <property type="match status" value="1"/>
</dbReference>
<dbReference type="AlphaFoldDB" id="A0A8U0A4L0"/>
<dbReference type="Pfam" id="PF01565">
    <property type="entry name" value="FAD_binding_4"/>
    <property type="match status" value="1"/>
</dbReference>
<dbReference type="InterPro" id="IPR016171">
    <property type="entry name" value="Vanillyl_alc_oxidase_C-sub2"/>
</dbReference>
<evidence type="ECO:0000259" key="2">
    <source>
        <dbReference type="PROSITE" id="PS51387"/>
    </source>
</evidence>
<dbReference type="InterPro" id="IPR010031">
    <property type="entry name" value="FAD_lactone_oxidase-like"/>
</dbReference>
<dbReference type="Gene3D" id="3.30.70.2520">
    <property type="match status" value="1"/>
</dbReference>
<keyword evidence="1" id="KW-0560">Oxidoreductase</keyword>
<evidence type="ECO:0000313" key="4">
    <source>
        <dbReference type="Proteomes" id="UP000831768"/>
    </source>
</evidence>
<dbReference type="GO" id="GO:0016020">
    <property type="term" value="C:membrane"/>
    <property type="evidence" value="ECO:0007669"/>
    <property type="project" value="InterPro"/>
</dbReference>
<dbReference type="InterPro" id="IPR006094">
    <property type="entry name" value="Oxid_FAD_bind_N"/>
</dbReference>
<proteinExistence type="predicted"/>
<dbReference type="InterPro" id="IPR016166">
    <property type="entry name" value="FAD-bd_PCMH"/>
</dbReference>
<accession>A0A8U0A4L0</accession>
<dbReference type="Gene3D" id="3.30.43.10">
    <property type="entry name" value="Uridine Diphospho-n-acetylenolpyruvylglucosamine Reductase, domain 2"/>
    <property type="match status" value="1"/>
</dbReference>
<dbReference type="PROSITE" id="PS51387">
    <property type="entry name" value="FAD_PCMH"/>
    <property type="match status" value="1"/>
</dbReference>
<dbReference type="Pfam" id="PF04030">
    <property type="entry name" value="ALO"/>
    <property type="match status" value="1"/>
</dbReference>
<dbReference type="InterPro" id="IPR016167">
    <property type="entry name" value="FAD-bd_PCMH_sub1"/>
</dbReference>
<dbReference type="InterPro" id="IPR036318">
    <property type="entry name" value="FAD-bd_PCMH-like_sf"/>
</dbReference>
<dbReference type="InterPro" id="IPR016169">
    <property type="entry name" value="FAD-bd_PCMH_sub2"/>
</dbReference>
<name>A0A8U0A4L0_9EURY</name>
<dbReference type="PROSITE" id="PS51257">
    <property type="entry name" value="PROKAR_LIPOPROTEIN"/>
    <property type="match status" value="1"/>
</dbReference>
<keyword evidence="4" id="KW-1185">Reference proteome</keyword>
<dbReference type="GO" id="GO:0071949">
    <property type="term" value="F:FAD binding"/>
    <property type="evidence" value="ECO:0007669"/>
    <property type="project" value="InterPro"/>
</dbReference>
<protein>
    <submittedName>
        <fullName evidence="3">FAD-binding protein</fullName>
    </submittedName>
</protein>
<dbReference type="PANTHER" id="PTHR43762">
    <property type="entry name" value="L-GULONOLACTONE OXIDASE"/>
    <property type="match status" value="1"/>
</dbReference>
<dbReference type="KEGG" id="haad:MW046_00020"/>
<dbReference type="GO" id="GO:0003885">
    <property type="term" value="F:D-arabinono-1,4-lactone oxidase activity"/>
    <property type="evidence" value="ECO:0007669"/>
    <property type="project" value="InterPro"/>
</dbReference>
<dbReference type="Proteomes" id="UP000831768">
    <property type="component" value="Chromosome"/>
</dbReference>
<dbReference type="RefSeq" id="WP_247993528.1">
    <property type="nucleotide sequence ID" value="NZ_CP096019.1"/>
</dbReference>
<dbReference type="EMBL" id="CP096019">
    <property type="protein sequence ID" value="UPM42857.1"/>
    <property type="molecule type" value="Genomic_DNA"/>
</dbReference>